<protein>
    <recommendedName>
        <fullName evidence="6">NACHT domain-containing protein</fullName>
    </recommendedName>
</protein>
<dbReference type="Gene3D" id="1.25.40.20">
    <property type="entry name" value="Ankyrin repeat-containing domain"/>
    <property type="match status" value="1"/>
</dbReference>
<evidence type="ECO:0000259" key="3">
    <source>
        <dbReference type="Pfam" id="PF24883"/>
    </source>
</evidence>
<dbReference type="InterPro" id="IPR027417">
    <property type="entry name" value="P-loop_NTPase"/>
</dbReference>
<evidence type="ECO:0000313" key="5">
    <source>
        <dbReference type="Proteomes" id="UP001239445"/>
    </source>
</evidence>
<evidence type="ECO:0000256" key="1">
    <source>
        <dbReference type="ARBA" id="ARBA00022737"/>
    </source>
</evidence>
<comment type="caution">
    <text evidence="4">The sequence shown here is derived from an EMBL/GenBank/DDBJ whole genome shotgun (WGS) entry which is preliminary data.</text>
</comment>
<accession>A0AAJ0B423</accession>
<evidence type="ECO:0000259" key="2">
    <source>
        <dbReference type="Pfam" id="PF22939"/>
    </source>
</evidence>
<feature type="domain" description="Nephrocystin 3-like N-terminal" evidence="3">
    <location>
        <begin position="272"/>
        <end position="424"/>
    </location>
</feature>
<dbReference type="PANTHER" id="PTHR10039:SF10">
    <property type="entry name" value="NACHT DOMAIN-CONTAINING PROTEIN"/>
    <property type="match status" value="1"/>
</dbReference>
<keyword evidence="1" id="KW-0677">Repeat</keyword>
<dbReference type="Proteomes" id="UP001239445">
    <property type="component" value="Unassembled WGS sequence"/>
</dbReference>
<dbReference type="EMBL" id="MU839842">
    <property type="protein sequence ID" value="KAK1751314.1"/>
    <property type="molecule type" value="Genomic_DNA"/>
</dbReference>
<feature type="domain" description="GPI inositol-deacylase winged helix" evidence="2">
    <location>
        <begin position="539"/>
        <end position="620"/>
    </location>
</feature>
<reference evidence="4" key="1">
    <citation type="submission" date="2023-06" db="EMBL/GenBank/DDBJ databases">
        <title>Genome-scale phylogeny and comparative genomics of the fungal order Sordariales.</title>
        <authorList>
            <consortium name="Lawrence Berkeley National Laboratory"/>
            <person name="Hensen N."/>
            <person name="Bonometti L."/>
            <person name="Westerberg I."/>
            <person name="Brannstrom I.O."/>
            <person name="Guillou S."/>
            <person name="Cros-Aarteil S."/>
            <person name="Calhoun S."/>
            <person name="Haridas S."/>
            <person name="Kuo A."/>
            <person name="Mondo S."/>
            <person name="Pangilinan J."/>
            <person name="Riley R."/>
            <person name="Labutti K."/>
            <person name="Andreopoulos B."/>
            <person name="Lipzen A."/>
            <person name="Chen C."/>
            <person name="Yanf M."/>
            <person name="Daum C."/>
            <person name="Ng V."/>
            <person name="Clum A."/>
            <person name="Steindorff A."/>
            <person name="Ohm R."/>
            <person name="Martin F."/>
            <person name="Silar P."/>
            <person name="Natvig D."/>
            <person name="Lalanne C."/>
            <person name="Gautier V."/>
            <person name="Ament-Velasquez S.L."/>
            <person name="Kruys A."/>
            <person name="Hutchinson M.I."/>
            <person name="Powell A.J."/>
            <person name="Barry K."/>
            <person name="Miller A.N."/>
            <person name="Grigoriev I.V."/>
            <person name="Debuchy R."/>
            <person name="Gladieux P."/>
            <person name="Thoren M.H."/>
            <person name="Johannesson H."/>
        </authorList>
    </citation>
    <scope>NUCLEOTIDE SEQUENCE</scope>
    <source>
        <strain evidence="4">PSN4</strain>
    </source>
</reference>
<evidence type="ECO:0000313" key="4">
    <source>
        <dbReference type="EMBL" id="KAK1751314.1"/>
    </source>
</evidence>
<name>A0AAJ0B423_9PEZI</name>
<organism evidence="4 5">
    <name type="scientific">Echria macrotheca</name>
    <dbReference type="NCBI Taxonomy" id="438768"/>
    <lineage>
        <taxon>Eukaryota</taxon>
        <taxon>Fungi</taxon>
        <taxon>Dikarya</taxon>
        <taxon>Ascomycota</taxon>
        <taxon>Pezizomycotina</taxon>
        <taxon>Sordariomycetes</taxon>
        <taxon>Sordariomycetidae</taxon>
        <taxon>Sordariales</taxon>
        <taxon>Schizotheciaceae</taxon>
        <taxon>Echria</taxon>
    </lineage>
</organism>
<dbReference type="AlphaFoldDB" id="A0AAJ0B423"/>
<sequence length="1071" mass="120076">MDLIFKSDPRVKPLVRLGLALSAFEGSLTDGRRAAFEAYRDQARCSQPDLEAVRMITAEIDCQSGRPLGTRFNKILDATQRVIPLIDVMVGGSQNLIACGIWASLRLTLVTLSAMSSYRENASKLFMEIGRSAPRHDALTTLYPNSKRLQDAVWEYFIIVVQLCMHLLQSSAQNRVRALVVAVFADHTLKNMKHDLGQWAQMIDREVTHLLSETVSKGHHPKSKSLCRVTLGSGMKEKKRTSGIRLEWLNACSEYQHEPAWVKLRKQGNATFFLQEPSYRMFKGRKSSCTLLCNGRLGAGKSVLMANMVDDLVLSNHRREYTTAYFFVQPNDVRSITARAILGSLSRQILASIQDEAWVNDLPDMPDDLSLDGVVALLRQVLPAAQRIYVILDGLDECEADEKILLLGYLKELQTFLRIHLCVSLRLEANRGKWKEYDRLDPDILLAIPENNPDIAEFVKFELRSLLDSGELAVSDAGLVREIEDRLITGSKGMFLWVSLQLQTICHKYGTDRDIRRALQSLPQSLPDVYKRILSRCKKTGERYQLRILKLLTAAFRPLSAEDLRQCLSIVPGEISWALDNMINDIFATLSCCGGLVVIDEEELTIHLVHPSVRQFLLGQMCDGKESRNNSSPPSEWQFSADDAHREMLGILVTYMHSFETRGTVVPHRDPEPEASLLPNPQAVIKFTKSAAPTGSSKAVVQIVSKLSRLKQTSKPQALAAVDVSNVAEDLQRRPPGVEDEFTFLPYAKEYWLLHSTSISKEDARVYNLWEALTDMADYANCFQWSNLVQRLKLVRPSIGIDQVRGLRGHAPDMMVWAIITSNHALLDARLAKYTAKLQVLRNCCSSVVWMNPLPVIDGTMAARLISASILAGFHEPGFLRWLLSNRPDLSYGKYGCIYTALLASRPGLARILLRTIPDGQPALGSCDLPLLAEAVEVGDPRTVRMLIRRGARIDIRRDGVSVLELAVVRFNQAWHAQVRVTGVPSTDGARPQRRLMVVYLLLRHAVAVNAVPKDIKKRSLIPAAKLFVQLTNCAFFNVPVHMNLNRSDLEDSELRTAFTVRTATDDRLGS</sequence>
<dbReference type="InterPro" id="IPR056884">
    <property type="entry name" value="NPHP3-like_N"/>
</dbReference>
<dbReference type="InterPro" id="IPR054471">
    <property type="entry name" value="GPIID_WHD"/>
</dbReference>
<evidence type="ECO:0008006" key="6">
    <source>
        <dbReference type="Google" id="ProtNLM"/>
    </source>
</evidence>
<dbReference type="Gene3D" id="3.40.50.300">
    <property type="entry name" value="P-loop containing nucleotide triphosphate hydrolases"/>
    <property type="match status" value="1"/>
</dbReference>
<dbReference type="PANTHER" id="PTHR10039">
    <property type="entry name" value="AMELOGENIN"/>
    <property type="match status" value="1"/>
</dbReference>
<dbReference type="Pfam" id="PF24883">
    <property type="entry name" value="NPHP3_N"/>
    <property type="match status" value="1"/>
</dbReference>
<dbReference type="Pfam" id="PF22939">
    <property type="entry name" value="WHD_GPIID"/>
    <property type="match status" value="1"/>
</dbReference>
<dbReference type="InterPro" id="IPR036770">
    <property type="entry name" value="Ankyrin_rpt-contain_sf"/>
</dbReference>
<keyword evidence="5" id="KW-1185">Reference proteome</keyword>
<proteinExistence type="predicted"/>
<gene>
    <name evidence="4" type="ORF">QBC47DRAFT_434211</name>
</gene>